<feature type="region of interest" description="Disordered" evidence="3">
    <location>
        <begin position="159"/>
        <end position="222"/>
    </location>
</feature>
<dbReference type="InterPro" id="IPR044898">
    <property type="entry name" value="CDI_dom_sf"/>
</dbReference>
<dbReference type="GO" id="GO:0051726">
    <property type="term" value="P:regulation of cell cycle"/>
    <property type="evidence" value="ECO:0007669"/>
    <property type="project" value="InterPro"/>
</dbReference>
<dbReference type="Proteomes" id="UP001419268">
    <property type="component" value="Unassembled WGS sequence"/>
</dbReference>
<organism evidence="5 6">
    <name type="scientific">Stephania cephalantha</name>
    <dbReference type="NCBI Taxonomy" id="152367"/>
    <lineage>
        <taxon>Eukaryota</taxon>
        <taxon>Viridiplantae</taxon>
        <taxon>Streptophyta</taxon>
        <taxon>Embryophyta</taxon>
        <taxon>Tracheophyta</taxon>
        <taxon>Spermatophyta</taxon>
        <taxon>Magnoliopsida</taxon>
        <taxon>Ranunculales</taxon>
        <taxon>Menispermaceae</taxon>
        <taxon>Menispermoideae</taxon>
        <taxon>Cissampelideae</taxon>
        <taxon>Stephania</taxon>
    </lineage>
</organism>
<evidence type="ECO:0000256" key="3">
    <source>
        <dbReference type="SAM" id="MobiDB-lite"/>
    </source>
</evidence>
<name>A0AAP0NN30_9MAGN</name>
<sequence>MRNLVRKCRGIGGVSVAKVSGTTSAISTSSTSNDTDHDRVHVVGVMTRARRALAMAPTPARSGEVEKRRKLDQCKSTNSSELQFAPSYVQIRTRPRQLIAAATENSSSCSGSGGDRVVSMSRCSSNGSSKELAHEKSEKSLRSGYSDLESEGFEFDNNSSAARALGCTTESTTTRENSNKSARTPKLGDLEAESDDLDQARRPSAASSRRGSADRTAPSEAELDEFFTAAESAEKKRFTEKYNFDVAKDVPLKGRYEWVRLKP</sequence>
<dbReference type="GO" id="GO:0005634">
    <property type="term" value="C:nucleus"/>
    <property type="evidence" value="ECO:0007669"/>
    <property type="project" value="InterPro"/>
</dbReference>
<dbReference type="InterPro" id="IPR044275">
    <property type="entry name" value="KRP"/>
</dbReference>
<keyword evidence="6" id="KW-1185">Reference proteome</keyword>
<proteinExistence type="inferred from homology"/>
<comment type="similarity">
    <text evidence="1">Belongs to the CDI family. ICK/KRP subfamily.</text>
</comment>
<evidence type="ECO:0000313" key="6">
    <source>
        <dbReference type="Proteomes" id="UP001419268"/>
    </source>
</evidence>
<dbReference type="Pfam" id="PF02234">
    <property type="entry name" value="CDI"/>
    <property type="match status" value="1"/>
</dbReference>
<dbReference type="PANTHER" id="PTHR46776">
    <property type="entry name" value="CYCLIN-DEPENDENT KINASE INHIBITOR 4-RELATED"/>
    <property type="match status" value="1"/>
</dbReference>
<feature type="region of interest" description="Disordered" evidence="3">
    <location>
        <begin position="102"/>
        <end position="144"/>
    </location>
</feature>
<feature type="domain" description="Cyclin-dependent kinase inhibitor" evidence="4">
    <location>
        <begin position="218"/>
        <end position="261"/>
    </location>
</feature>
<feature type="region of interest" description="Disordered" evidence="3">
    <location>
        <begin position="55"/>
        <end position="78"/>
    </location>
</feature>
<comment type="caution">
    <text evidence="5">The sequence shown here is derived from an EMBL/GenBank/DDBJ whole genome shotgun (WGS) entry which is preliminary data.</text>
</comment>
<gene>
    <name evidence="5" type="ORF">Scep_020327</name>
</gene>
<dbReference type="GO" id="GO:0004861">
    <property type="term" value="F:cyclin-dependent protein serine/threonine kinase inhibitor activity"/>
    <property type="evidence" value="ECO:0007669"/>
    <property type="project" value="InterPro"/>
</dbReference>
<accession>A0AAP0NN30</accession>
<dbReference type="Gene3D" id="4.10.365.10">
    <property type="entry name" value="p27"/>
    <property type="match status" value="1"/>
</dbReference>
<dbReference type="AlphaFoldDB" id="A0AAP0NN30"/>
<feature type="compositionally biased region" description="Low complexity" evidence="3">
    <location>
        <begin position="202"/>
        <end position="216"/>
    </location>
</feature>
<feature type="compositionally biased region" description="Basic and acidic residues" evidence="3">
    <location>
        <begin position="131"/>
        <end position="141"/>
    </location>
</feature>
<evidence type="ECO:0000259" key="4">
    <source>
        <dbReference type="Pfam" id="PF02234"/>
    </source>
</evidence>
<evidence type="ECO:0000256" key="2">
    <source>
        <dbReference type="ARBA" id="ARBA00023013"/>
    </source>
</evidence>
<dbReference type="InterPro" id="IPR003175">
    <property type="entry name" value="CDI_dom"/>
</dbReference>
<evidence type="ECO:0000256" key="1">
    <source>
        <dbReference type="ARBA" id="ARBA00010274"/>
    </source>
</evidence>
<protein>
    <recommendedName>
        <fullName evidence="4">Cyclin-dependent kinase inhibitor domain-containing protein</fullName>
    </recommendedName>
</protein>
<evidence type="ECO:0000313" key="5">
    <source>
        <dbReference type="EMBL" id="KAK9112808.1"/>
    </source>
</evidence>
<keyword evidence="2" id="KW-0649">Protein kinase inhibitor</keyword>
<dbReference type="EMBL" id="JBBNAG010000008">
    <property type="protein sequence ID" value="KAK9112808.1"/>
    <property type="molecule type" value="Genomic_DNA"/>
</dbReference>
<reference evidence="5 6" key="1">
    <citation type="submission" date="2024-01" db="EMBL/GenBank/DDBJ databases">
        <title>Genome assemblies of Stephania.</title>
        <authorList>
            <person name="Yang L."/>
        </authorList>
    </citation>
    <scope>NUCLEOTIDE SEQUENCE [LARGE SCALE GENOMIC DNA]</scope>
    <source>
        <strain evidence="5">JXDWG</strain>
        <tissue evidence="5">Leaf</tissue>
    </source>
</reference>
<feature type="compositionally biased region" description="Basic and acidic residues" evidence="3">
    <location>
        <begin position="63"/>
        <end position="73"/>
    </location>
</feature>